<sequence length="225" mass="26257">MKNKISILFLLIAVCCIGCKEDDESLSIDFGYDYAPLNVGDYFIYQIDSIHYDDFANRVDTFQFQLKEVIDSSYELLGGETGYRIERYQRSHSSQDWKIKNVWVAYKTVSQFVRIEENQSIVQLVFPIAEDLKWDINHKNNLDAVTAEITKIQSNFNNGVLSFDSTITVTLQDEENLIEKRFKAVNYSKEYGLVYRKFQDLRTEVNGKIVRGIDYTLYLIEKGKE</sequence>
<gene>
    <name evidence="1" type="ORF">GQN54_09540</name>
</gene>
<protein>
    <submittedName>
        <fullName evidence="1">Uncharacterized protein</fullName>
    </submittedName>
</protein>
<accession>A0A6N9NI53</accession>
<proteinExistence type="predicted"/>
<dbReference type="EMBL" id="WWNE01000007">
    <property type="protein sequence ID" value="NBG66358.1"/>
    <property type="molecule type" value="Genomic_DNA"/>
</dbReference>
<evidence type="ECO:0000313" key="1">
    <source>
        <dbReference type="EMBL" id="NBG66358.1"/>
    </source>
</evidence>
<organism evidence="1 2">
    <name type="scientific">Acidiluteibacter ferrifornacis</name>
    <dbReference type="NCBI Taxonomy" id="2692424"/>
    <lineage>
        <taxon>Bacteria</taxon>
        <taxon>Pseudomonadati</taxon>
        <taxon>Bacteroidota</taxon>
        <taxon>Flavobacteriia</taxon>
        <taxon>Flavobacteriales</taxon>
        <taxon>Cryomorphaceae</taxon>
        <taxon>Acidiluteibacter</taxon>
    </lineage>
</organism>
<evidence type="ECO:0000313" key="2">
    <source>
        <dbReference type="Proteomes" id="UP000470771"/>
    </source>
</evidence>
<dbReference type="Proteomes" id="UP000470771">
    <property type="component" value="Unassembled WGS sequence"/>
</dbReference>
<name>A0A6N9NI53_9FLAO</name>
<comment type="caution">
    <text evidence="1">The sequence shown here is derived from an EMBL/GenBank/DDBJ whole genome shotgun (WGS) entry which is preliminary data.</text>
</comment>
<keyword evidence="2" id="KW-1185">Reference proteome</keyword>
<dbReference type="RefSeq" id="WP_160633310.1">
    <property type="nucleotide sequence ID" value="NZ_WWNE01000007.1"/>
</dbReference>
<reference evidence="1 2" key="1">
    <citation type="submission" date="2019-12" db="EMBL/GenBank/DDBJ databases">
        <authorList>
            <person name="Zhao J."/>
        </authorList>
    </citation>
    <scope>NUCLEOTIDE SEQUENCE [LARGE SCALE GENOMIC DNA]</scope>
    <source>
        <strain evidence="1 2">S-15</strain>
    </source>
</reference>
<dbReference type="AlphaFoldDB" id="A0A6N9NI53"/>